<evidence type="ECO:0000256" key="8">
    <source>
        <dbReference type="ARBA" id="ARBA00022853"/>
    </source>
</evidence>
<dbReference type="FunFam" id="3.40.50.10810:FF:000014">
    <property type="entry name" value="SWI/SNF-related matrix-associated actin-dependent regulator of chromatin subfamily A containing DEAD/H box 1"/>
    <property type="match status" value="1"/>
</dbReference>
<evidence type="ECO:0000313" key="14">
    <source>
        <dbReference type="EMBL" id="KJX99455.1"/>
    </source>
</evidence>
<dbReference type="SMART" id="SM00487">
    <property type="entry name" value="DEXDc"/>
    <property type="match status" value="1"/>
</dbReference>
<protein>
    <recommendedName>
        <fullName evidence="3">DNA helicase</fullName>
        <ecNumber evidence="3">3.6.4.12</ecNumber>
    </recommendedName>
</protein>
<dbReference type="InterPro" id="IPR049730">
    <property type="entry name" value="SNF2/RAD54-like_C"/>
</dbReference>
<keyword evidence="8" id="KW-0156">Chromatin regulator</keyword>
<dbReference type="InterPro" id="IPR000330">
    <property type="entry name" value="SNF2_N"/>
</dbReference>
<name>A0A0F4GTE0_9PEZI</name>
<evidence type="ECO:0000256" key="1">
    <source>
        <dbReference type="ARBA" id="ARBA00004123"/>
    </source>
</evidence>
<dbReference type="Gene3D" id="3.40.50.10810">
    <property type="entry name" value="Tandem AAA-ATPase domain"/>
    <property type="match status" value="1"/>
</dbReference>
<feature type="region of interest" description="Disordered" evidence="11">
    <location>
        <begin position="1220"/>
        <end position="1248"/>
    </location>
</feature>
<evidence type="ECO:0000256" key="7">
    <source>
        <dbReference type="ARBA" id="ARBA00022840"/>
    </source>
</evidence>
<gene>
    <name evidence="14" type="ORF">TI39_contig357g00017</name>
</gene>
<feature type="region of interest" description="Disordered" evidence="11">
    <location>
        <begin position="243"/>
        <end position="293"/>
    </location>
</feature>
<dbReference type="SUPFAM" id="SSF52540">
    <property type="entry name" value="P-loop containing nucleoside triphosphate hydrolases"/>
    <property type="match status" value="2"/>
</dbReference>
<dbReference type="Pfam" id="PF00176">
    <property type="entry name" value="SNF2-rel_dom"/>
    <property type="match status" value="1"/>
</dbReference>
<dbReference type="GO" id="GO:0005694">
    <property type="term" value="C:chromosome"/>
    <property type="evidence" value="ECO:0007669"/>
    <property type="project" value="UniProtKB-ARBA"/>
</dbReference>
<feature type="region of interest" description="Disordered" evidence="11">
    <location>
        <begin position="633"/>
        <end position="657"/>
    </location>
</feature>
<evidence type="ECO:0000256" key="9">
    <source>
        <dbReference type="ARBA" id="ARBA00023125"/>
    </source>
</evidence>
<keyword evidence="15" id="KW-1185">Reference proteome</keyword>
<keyword evidence="4" id="KW-0547">Nucleotide-binding</keyword>
<evidence type="ECO:0000256" key="10">
    <source>
        <dbReference type="ARBA" id="ARBA00023242"/>
    </source>
</evidence>
<accession>A0A0F4GTE0</accession>
<feature type="region of interest" description="Disordered" evidence="11">
    <location>
        <begin position="417"/>
        <end position="503"/>
    </location>
</feature>
<feature type="compositionally biased region" description="Basic and acidic residues" evidence="11">
    <location>
        <begin position="494"/>
        <end position="503"/>
    </location>
</feature>
<dbReference type="GO" id="GO:0005634">
    <property type="term" value="C:nucleus"/>
    <property type="evidence" value="ECO:0007669"/>
    <property type="project" value="UniProtKB-SubCell"/>
</dbReference>
<dbReference type="OrthoDB" id="5857104at2759"/>
<dbReference type="SMART" id="SM00490">
    <property type="entry name" value="HELICc"/>
    <property type="match status" value="1"/>
</dbReference>
<evidence type="ECO:0000256" key="3">
    <source>
        <dbReference type="ARBA" id="ARBA00012551"/>
    </source>
</evidence>
<dbReference type="AlphaFoldDB" id="A0A0F4GTE0"/>
<dbReference type="PROSITE" id="PS51192">
    <property type="entry name" value="HELICASE_ATP_BIND_1"/>
    <property type="match status" value="1"/>
</dbReference>
<feature type="compositionally biased region" description="Acidic residues" evidence="11">
    <location>
        <begin position="170"/>
        <end position="188"/>
    </location>
</feature>
<dbReference type="EMBL" id="LAFY01000349">
    <property type="protein sequence ID" value="KJX99455.1"/>
    <property type="molecule type" value="Genomic_DNA"/>
</dbReference>
<feature type="compositionally biased region" description="Polar residues" evidence="11">
    <location>
        <begin position="368"/>
        <end position="390"/>
    </location>
</feature>
<comment type="subcellular location">
    <subcellularLocation>
        <location evidence="1">Nucleus</location>
    </subcellularLocation>
</comment>
<dbReference type="InterPro" id="IPR027417">
    <property type="entry name" value="P-loop_NTPase"/>
</dbReference>
<dbReference type="STRING" id="1047168.A0A0F4GTE0"/>
<dbReference type="PANTHER" id="PTHR10799">
    <property type="entry name" value="SNF2/RAD54 HELICASE FAMILY"/>
    <property type="match status" value="1"/>
</dbReference>
<dbReference type="GO" id="GO:0005524">
    <property type="term" value="F:ATP binding"/>
    <property type="evidence" value="ECO:0007669"/>
    <property type="project" value="UniProtKB-KW"/>
</dbReference>
<evidence type="ECO:0000256" key="11">
    <source>
        <dbReference type="SAM" id="MobiDB-lite"/>
    </source>
</evidence>
<dbReference type="GO" id="GO:0003678">
    <property type="term" value="F:DNA helicase activity"/>
    <property type="evidence" value="ECO:0007669"/>
    <property type="project" value="UniProtKB-EC"/>
</dbReference>
<proteinExistence type="inferred from homology"/>
<feature type="region of interest" description="Disordered" evidence="11">
    <location>
        <begin position="1"/>
        <end position="221"/>
    </location>
</feature>
<dbReference type="GO" id="GO:0003677">
    <property type="term" value="F:DNA binding"/>
    <property type="evidence" value="ECO:0007669"/>
    <property type="project" value="UniProtKB-KW"/>
</dbReference>
<keyword evidence="5" id="KW-0378">Hydrolase</keyword>
<evidence type="ECO:0000313" key="15">
    <source>
        <dbReference type="Proteomes" id="UP000033647"/>
    </source>
</evidence>
<dbReference type="InterPro" id="IPR014001">
    <property type="entry name" value="Helicase_ATP-bd"/>
</dbReference>
<comment type="caution">
    <text evidence="14">The sequence shown here is derived from an EMBL/GenBank/DDBJ whole genome shotgun (WGS) entry which is preliminary data.</text>
</comment>
<evidence type="ECO:0000259" key="12">
    <source>
        <dbReference type="PROSITE" id="PS51192"/>
    </source>
</evidence>
<dbReference type="InterPro" id="IPR001650">
    <property type="entry name" value="Helicase_C-like"/>
</dbReference>
<dbReference type="PROSITE" id="PS51194">
    <property type="entry name" value="HELICASE_CTER"/>
    <property type="match status" value="1"/>
</dbReference>
<organism evidence="14 15">
    <name type="scientific">Zymoseptoria brevis</name>
    <dbReference type="NCBI Taxonomy" id="1047168"/>
    <lineage>
        <taxon>Eukaryota</taxon>
        <taxon>Fungi</taxon>
        <taxon>Dikarya</taxon>
        <taxon>Ascomycota</taxon>
        <taxon>Pezizomycotina</taxon>
        <taxon>Dothideomycetes</taxon>
        <taxon>Dothideomycetidae</taxon>
        <taxon>Mycosphaerellales</taxon>
        <taxon>Mycosphaerellaceae</taxon>
        <taxon>Zymoseptoria</taxon>
    </lineage>
</organism>
<dbReference type="Proteomes" id="UP000033647">
    <property type="component" value="Unassembled WGS sequence"/>
</dbReference>
<keyword evidence="10" id="KW-0539">Nucleus</keyword>
<dbReference type="Pfam" id="PF00271">
    <property type="entry name" value="Helicase_C"/>
    <property type="match status" value="1"/>
</dbReference>
<dbReference type="Gene3D" id="3.40.50.300">
    <property type="entry name" value="P-loop containing nucleotide triphosphate hydrolases"/>
    <property type="match status" value="2"/>
</dbReference>
<dbReference type="InterPro" id="IPR038718">
    <property type="entry name" value="SNF2-like_sf"/>
</dbReference>
<feature type="domain" description="Helicase C-terminal" evidence="13">
    <location>
        <begin position="1046"/>
        <end position="1210"/>
    </location>
</feature>
<comment type="similarity">
    <text evidence="2">Belongs to the SNF2/RAD54 helicase family.</text>
</comment>
<dbReference type="EC" id="3.6.4.12" evidence="3"/>
<evidence type="ECO:0000256" key="4">
    <source>
        <dbReference type="ARBA" id="ARBA00022741"/>
    </source>
</evidence>
<feature type="compositionally biased region" description="Low complexity" evidence="11">
    <location>
        <begin position="47"/>
        <end position="63"/>
    </location>
</feature>
<dbReference type="GO" id="GO:0140658">
    <property type="term" value="F:ATP-dependent chromatin remodeler activity"/>
    <property type="evidence" value="ECO:0007669"/>
    <property type="project" value="UniProtKB-ARBA"/>
</dbReference>
<feature type="domain" description="Helicase ATP-binding" evidence="12">
    <location>
        <begin position="681"/>
        <end position="849"/>
    </location>
</feature>
<evidence type="ECO:0000256" key="2">
    <source>
        <dbReference type="ARBA" id="ARBA00007025"/>
    </source>
</evidence>
<keyword evidence="7" id="KW-0067">ATP-binding</keyword>
<evidence type="ECO:0000256" key="6">
    <source>
        <dbReference type="ARBA" id="ARBA00022806"/>
    </source>
</evidence>
<keyword evidence="6 14" id="KW-0347">Helicase</keyword>
<sequence>MAHHDDPISSDSTPNKRRKLNTESSGKVWDSENDSGEDLFNEHDFETLATTAAASQAQKKSLQYGPAQLHADLGSASTRPPTQSGTFVTQPTQPLRHTTQPTQPLPPRSPEVLVERSSPPAPASTQKPAPAPINRAPFARPNGILARTMAPPGTTFRRPPGIQAKPAVIDLDDSDEDPSIQRSDEEEAPAAPAPPAPMRSNIKPTNFKRAGRGLDSSPNRAVRELPQAAQAPAPTAFMGMLNQFGYQPTAPPQHHGGDSASAYANTSRPNRPLMSLNKQAGPSRANPVPRSSLYQTIDDVDDYSLRNKVIEMQQISPLHTIQQCMDALTIKRGNVGDALAWLVEQDEAETNPDELSLSPIQKKGVAKTVSQNARSQDSSSQPIRATTKQQVKGAGMTIAEKYNAKKGNNPIKDALEMELDSDDEEVIRPRGRLMQGTRPVAGRPLSSSPPPVQPRPRNRLAKKSVITIDSDSEGEDQDGSEDDFEEVPGPQQRTEPEDNTGRMQEMRDDRLLKLFNECTVHDLAELSGHAVDNITFVLDQRPFIDLDHVRGIVMETLTKTGKKSKRVRQVGEKLVDDCIEVMTGYDAVDELVVKCEEIAKPLQEALKAWGVDKVDGELQIMKLDEAHDSGIGTPTSSCAADEAPTQKSTAKPKGKFLSQPENMNSKMVMKDYQLVGLNWLNLLYDRKLSCILADDMGLGKTCQIIGFLSHLQMKKVDGVHLIIVPGSTLENWLREFERFAPNLSVRPYYGLQKEREDLRYQLEADFAEIDVVVTTYDMATGDTDNHFLRHFGPYSVCVYDEAHMLRNPKSKRYRQLMRIGADFKVLLTGTPLQNNLQELVAILAFIMPDLFLEKSEDLEYIFKHKASTKDTAHAALLSGERIARARTMMTPFILRRKKHQVLDLPKKTSRVEWCDMSDTQANLYADVISEAQDFFNEKAKGTVKASASRSSNVIMSLRKAAIHPLLSRRIYDDKKIDKIVSVLSKSDEFGANTPEKIRAYIDGSASDQVVKGGDFAIHRFCYDRDYLRKKFALKRKEWMDSGKVEVFKELITRWAANGDRVLVFSQFTTAMDILEAVLDTLDVKFMRLDGQTKMDIRQDMIDTFTNDTSIPVFMLSTKAGGAGINLAAANKVIVFDSGFNPQDDIQAENRAHRVGQTRDVEVVRLVTRGTIEEQIHALGESKLALDDRVAGEAASAAESSSLEKEGEKLVEDMLVRQIKGEDKKGDEEKVKDEKLEKPVMENGGDLKDAFKKGLEGEGLKVESKQAQY</sequence>
<reference evidence="14 15" key="1">
    <citation type="submission" date="2015-03" db="EMBL/GenBank/DDBJ databases">
        <title>RNA-seq based gene annotation and comparative genomics of four Zymoseptoria species reveal species-specific pathogenicity related genes and transposable element activity.</title>
        <authorList>
            <person name="Grandaubert J."/>
            <person name="Bhattacharyya A."/>
            <person name="Stukenbrock E.H."/>
        </authorList>
    </citation>
    <scope>NUCLEOTIDE SEQUENCE [LARGE SCALE GENOMIC DNA]</scope>
    <source>
        <strain evidence="14 15">Zb18110</strain>
    </source>
</reference>
<feature type="compositionally biased region" description="Acidic residues" evidence="11">
    <location>
        <begin position="470"/>
        <end position="486"/>
    </location>
</feature>
<feature type="compositionally biased region" description="Polar residues" evidence="11">
    <location>
        <begin position="75"/>
        <end position="102"/>
    </location>
</feature>
<evidence type="ECO:0000256" key="5">
    <source>
        <dbReference type="ARBA" id="ARBA00022801"/>
    </source>
</evidence>
<evidence type="ECO:0000259" key="13">
    <source>
        <dbReference type="PROSITE" id="PS51194"/>
    </source>
</evidence>
<feature type="region of interest" description="Disordered" evidence="11">
    <location>
        <begin position="348"/>
        <end position="394"/>
    </location>
</feature>
<dbReference type="CDD" id="cd18793">
    <property type="entry name" value="SF2_C_SNF"/>
    <property type="match status" value="1"/>
</dbReference>
<keyword evidence="9" id="KW-0238">DNA-binding</keyword>
<dbReference type="GO" id="GO:0016787">
    <property type="term" value="F:hydrolase activity"/>
    <property type="evidence" value="ECO:0007669"/>
    <property type="project" value="UniProtKB-KW"/>
</dbReference>